<dbReference type="EMBL" id="CP002831">
    <property type="protein sequence ID" value="AFC24233.1"/>
    <property type="molecule type" value="Genomic_DNA"/>
</dbReference>
<keyword evidence="2" id="KW-1185">Reference proteome</keyword>
<dbReference type="Proteomes" id="UP000007519">
    <property type="component" value="Chromosome"/>
</dbReference>
<reference evidence="1 2" key="1">
    <citation type="journal article" date="2012" name="Stand. Genomic Sci.">
        <title>Complete genome sequencing and analysis of Saprospira grandis str. Lewin, a predatory marine bacterium.</title>
        <authorList>
            <person name="Saw J.H."/>
            <person name="Yuryev A."/>
            <person name="Kanbe M."/>
            <person name="Hou S."/>
            <person name="Young A.G."/>
            <person name="Aizawa S."/>
            <person name="Alam M."/>
        </authorList>
    </citation>
    <scope>NUCLEOTIDE SEQUENCE [LARGE SCALE GENOMIC DNA]</scope>
    <source>
        <strain evidence="1 2">Lewin</strain>
    </source>
</reference>
<proteinExistence type="predicted"/>
<accession>H6L961</accession>
<dbReference type="AlphaFoldDB" id="H6L961"/>
<gene>
    <name evidence="1" type="ordered locus">SGRA_1498</name>
</gene>
<organism evidence="1 2">
    <name type="scientific">Saprospira grandis (strain Lewin)</name>
    <dbReference type="NCBI Taxonomy" id="984262"/>
    <lineage>
        <taxon>Bacteria</taxon>
        <taxon>Pseudomonadati</taxon>
        <taxon>Bacteroidota</taxon>
        <taxon>Saprospiria</taxon>
        <taxon>Saprospirales</taxon>
        <taxon>Saprospiraceae</taxon>
        <taxon>Saprospira</taxon>
    </lineage>
</organism>
<evidence type="ECO:0000313" key="2">
    <source>
        <dbReference type="Proteomes" id="UP000007519"/>
    </source>
</evidence>
<evidence type="ECO:0000313" key="1">
    <source>
        <dbReference type="EMBL" id="AFC24233.1"/>
    </source>
</evidence>
<protein>
    <submittedName>
        <fullName evidence="1">Uncharacterized protein</fullName>
    </submittedName>
</protein>
<dbReference type="KEGG" id="sgn:SGRA_1498"/>
<dbReference type="HOGENOM" id="CLU_3066073_0_0_10"/>
<dbReference type="STRING" id="984262.SGRA_1498"/>
<name>H6L961_SAPGL</name>
<sequence length="53" mass="5938">MPQFFILIFYCLLIFLGPPLRYACGATLRGSLFARPFAGFACSVWPTATPTHR</sequence>